<evidence type="ECO:0000256" key="2">
    <source>
        <dbReference type="ARBA" id="ARBA00023125"/>
    </source>
</evidence>
<proteinExistence type="inferred from homology"/>
<dbReference type="GO" id="GO:0005634">
    <property type="term" value="C:nucleus"/>
    <property type="evidence" value="ECO:0007669"/>
    <property type="project" value="UniProtKB-SubCell"/>
</dbReference>
<dbReference type="SMART" id="SM00413">
    <property type="entry name" value="ETS"/>
    <property type="match status" value="1"/>
</dbReference>
<dbReference type="InterPro" id="IPR046328">
    <property type="entry name" value="ETS_fam"/>
</dbReference>
<evidence type="ECO:0000256" key="1">
    <source>
        <dbReference type="ARBA" id="ARBA00005562"/>
    </source>
</evidence>
<evidence type="ECO:0000313" key="7">
    <source>
        <dbReference type="Proteomes" id="UP000593567"/>
    </source>
</evidence>
<dbReference type="PANTHER" id="PTHR11849">
    <property type="entry name" value="ETS"/>
    <property type="match status" value="1"/>
</dbReference>
<name>A0A7J7K2N5_BUGNE</name>
<comment type="similarity">
    <text evidence="1 3">Belongs to the ETS family.</text>
</comment>
<keyword evidence="7" id="KW-1185">Reference proteome</keyword>
<dbReference type="GO" id="GO:0000981">
    <property type="term" value="F:DNA-binding transcription factor activity, RNA polymerase II-specific"/>
    <property type="evidence" value="ECO:0007669"/>
    <property type="project" value="TreeGrafter"/>
</dbReference>
<feature type="compositionally biased region" description="Low complexity" evidence="4">
    <location>
        <begin position="239"/>
        <end position="253"/>
    </location>
</feature>
<dbReference type="InterPro" id="IPR036390">
    <property type="entry name" value="WH_DNA-bd_sf"/>
</dbReference>
<dbReference type="Pfam" id="PF00178">
    <property type="entry name" value="Ets"/>
    <property type="match status" value="1"/>
</dbReference>
<evidence type="ECO:0000259" key="5">
    <source>
        <dbReference type="PROSITE" id="PS50061"/>
    </source>
</evidence>
<sequence length="463" mass="53100">MTMGVADAPYQRLPTKGLLHLLILVSVDLNFSKKNLVNNMDSGLYPEHLVDQMNSQKQIMDQFYHNDKLTNPTVKHGKSSLEMLRLSCEQLQAKAPTSARNVTEQKTVETITSAYDKMSEIDAFNILKKKILKDTTHCHLWMFLFDILLDSNKSNVATWEDQKGMFRIRDPTRLAEMWGEKRNRTNMTYEKLSRSLRHYYEKKILRKVPKRKYTYKFNSREILKSYEVQPFYRRSASSSQAQRNAASQGNQAQMNVYQASPSSGQCSPYYSPVTPSPSYHQHHGFNWNHVQPLPQSWSMSMDSSQMCHQQAPNGYQVPTSISTHGKQWPQPMQFGFQCRPAEQPMAQSPMPATPVHLPQPYNAGIMQQQQPSPVSSSYQENGSFLNDLHASASPASLPDIKPNLNNLMENIDNIIEQFQFNPNHPSRCRSHSVNSYESSSPDSFYSNDVMFNDIMESLVMEAF</sequence>
<dbReference type="Gene3D" id="1.10.10.10">
    <property type="entry name" value="Winged helix-like DNA-binding domain superfamily/Winged helix DNA-binding domain"/>
    <property type="match status" value="1"/>
</dbReference>
<dbReference type="SUPFAM" id="SSF46785">
    <property type="entry name" value="Winged helix' DNA-binding domain"/>
    <property type="match status" value="1"/>
</dbReference>
<evidence type="ECO:0000313" key="6">
    <source>
        <dbReference type="EMBL" id="KAF6032902.1"/>
    </source>
</evidence>
<dbReference type="EMBL" id="VXIV02001468">
    <property type="protein sequence ID" value="KAF6032902.1"/>
    <property type="molecule type" value="Genomic_DNA"/>
</dbReference>
<dbReference type="PROSITE" id="PS00346">
    <property type="entry name" value="ETS_DOMAIN_2"/>
    <property type="match status" value="1"/>
</dbReference>
<dbReference type="GO" id="GO:0043565">
    <property type="term" value="F:sequence-specific DNA binding"/>
    <property type="evidence" value="ECO:0007669"/>
    <property type="project" value="InterPro"/>
</dbReference>
<dbReference type="PRINTS" id="PR00454">
    <property type="entry name" value="ETSDOMAIN"/>
</dbReference>
<dbReference type="GO" id="GO:0030154">
    <property type="term" value="P:cell differentiation"/>
    <property type="evidence" value="ECO:0007669"/>
    <property type="project" value="TreeGrafter"/>
</dbReference>
<feature type="region of interest" description="Disordered" evidence="4">
    <location>
        <begin position="239"/>
        <end position="258"/>
    </location>
</feature>
<evidence type="ECO:0000256" key="3">
    <source>
        <dbReference type="RuleBase" id="RU004019"/>
    </source>
</evidence>
<dbReference type="InterPro" id="IPR000418">
    <property type="entry name" value="Ets_dom"/>
</dbReference>
<gene>
    <name evidence="6" type="ORF">EB796_008787</name>
</gene>
<comment type="subcellular location">
    <subcellularLocation>
        <location evidence="3">Nucleus</location>
    </subcellularLocation>
</comment>
<keyword evidence="2 3" id="KW-0238">DNA-binding</keyword>
<keyword evidence="3" id="KW-0539">Nucleus</keyword>
<dbReference type="AlphaFoldDB" id="A0A7J7K2N5"/>
<evidence type="ECO:0000256" key="4">
    <source>
        <dbReference type="SAM" id="MobiDB-lite"/>
    </source>
</evidence>
<protein>
    <submittedName>
        <fullName evidence="6">ERG</fullName>
    </submittedName>
</protein>
<accession>A0A7J7K2N5</accession>
<dbReference type="Proteomes" id="UP000593567">
    <property type="component" value="Unassembled WGS sequence"/>
</dbReference>
<dbReference type="OrthoDB" id="10067219at2759"/>
<dbReference type="PROSITE" id="PS50061">
    <property type="entry name" value="ETS_DOMAIN_3"/>
    <property type="match status" value="1"/>
</dbReference>
<reference evidence="6" key="1">
    <citation type="submission" date="2020-06" db="EMBL/GenBank/DDBJ databases">
        <title>Draft genome of Bugula neritina, a colonial animal packing powerful symbionts and potential medicines.</title>
        <authorList>
            <person name="Rayko M."/>
        </authorList>
    </citation>
    <scope>NUCLEOTIDE SEQUENCE [LARGE SCALE GENOMIC DNA]</scope>
    <source>
        <strain evidence="6">Kwan_BN1</strain>
    </source>
</reference>
<comment type="caution">
    <text evidence="6">The sequence shown here is derived from an EMBL/GenBank/DDBJ whole genome shotgun (WGS) entry which is preliminary data.</text>
</comment>
<dbReference type="InterPro" id="IPR036388">
    <property type="entry name" value="WH-like_DNA-bd_sf"/>
</dbReference>
<organism evidence="6 7">
    <name type="scientific">Bugula neritina</name>
    <name type="common">Brown bryozoan</name>
    <name type="synonym">Sertularia neritina</name>
    <dbReference type="NCBI Taxonomy" id="10212"/>
    <lineage>
        <taxon>Eukaryota</taxon>
        <taxon>Metazoa</taxon>
        <taxon>Spiralia</taxon>
        <taxon>Lophotrochozoa</taxon>
        <taxon>Bryozoa</taxon>
        <taxon>Gymnolaemata</taxon>
        <taxon>Cheilostomatida</taxon>
        <taxon>Flustrina</taxon>
        <taxon>Buguloidea</taxon>
        <taxon>Bugulidae</taxon>
        <taxon>Bugula</taxon>
    </lineage>
</organism>
<feature type="domain" description="ETS" evidence="5">
    <location>
        <begin position="138"/>
        <end position="218"/>
    </location>
</feature>